<reference evidence="1 2" key="1">
    <citation type="submission" date="2022-05" db="EMBL/GenBank/DDBJ databases">
        <title>Seasonal and diel survey of microbial diversity of the Tyrrhenian coast.</title>
        <authorList>
            <person name="Gattoni G."/>
            <person name="Corral P."/>
        </authorList>
    </citation>
    <scope>NUCLEOTIDE SEQUENCE [LARGE SCALE GENOMIC DNA]</scope>
    <source>
        <strain evidence="1 2">V10</strain>
    </source>
</reference>
<dbReference type="Proteomes" id="UP001202550">
    <property type="component" value="Unassembled WGS sequence"/>
</dbReference>
<name>A0ABT0M149_9RHOB</name>
<keyword evidence="2" id="KW-1185">Reference proteome</keyword>
<organism evidence="1 2">
    <name type="scientific">Roseinatronobacter domitianus</name>
    <dbReference type="NCBI Taxonomy" id="2940293"/>
    <lineage>
        <taxon>Bacteria</taxon>
        <taxon>Pseudomonadati</taxon>
        <taxon>Pseudomonadota</taxon>
        <taxon>Alphaproteobacteria</taxon>
        <taxon>Rhodobacterales</taxon>
        <taxon>Paracoccaceae</taxon>
        <taxon>Roseinatronobacter</taxon>
    </lineage>
</organism>
<gene>
    <name evidence="1" type="ORF">M3N55_07590</name>
</gene>
<sequence length="107" mass="11814">MSGASLEQLARLAAVLRDRDLARLGKLTRARQALAEKIARLSTRVEIDADPALNAARLAHARWAEQNRIRLNPILARQTAQVMAQKARCARSLGRAQALEGLRAKPR</sequence>
<evidence type="ECO:0000313" key="1">
    <source>
        <dbReference type="EMBL" id="MCL1628590.1"/>
    </source>
</evidence>
<comment type="caution">
    <text evidence="1">The sequence shown here is derived from an EMBL/GenBank/DDBJ whole genome shotgun (WGS) entry which is preliminary data.</text>
</comment>
<dbReference type="EMBL" id="JALZWP010000006">
    <property type="protein sequence ID" value="MCL1628590.1"/>
    <property type="molecule type" value="Genomic_DNA"/>
</dbReference>
<dbReference type="RefSeq" id="WP_249057927.1">
    <property type="nucleotide sequence ID" value="NZ_JALZWP010000006.1"/>
</dbReference>
<evidence type="ECO:0000313" key="2">
    <source>
        <dbReference type="Proteomes" id="UP001202550"/>
    </source>
</evidence>
<proteinExistence type="predicted"/>
<accession>A0ABT0M149</accession>
<protein>
    <submittedName>
        <fullName evidence="1">Uncharacterized protein</fullName>
    </submittedName>
</protein>